<evidence type="ECO:0000256" key="7">
    <source>
        <dbReference type="ARBA" id="ARBA00023136"/>
    </source>
</evidence>
<keyword evidence="5 8" id="KW-0812">Transmembrane</keyword>
<dbReference type="Proteomes" id="UP000237983">
    <property type="component" value="Unassembled WGS sequence"/>
</dbReference>
<dbReference type="GO" id="GO:0055085">
    <property type="term" value="P:transmembrane transport"/>
    <property type="evidence" value="ECO:0007669"/>
    <property type="project" value="TreeGrafter"/>
</dbReference>
<organism evidence="9 10">
    <name type="scientific">Glaciihabitans tibetensis</name>
    <dbReference type="NCBI Taxonomy" id="1266600"/>
    <lineage>
        <taxon>Bacteria</taxon>
        <taxon>Bacillati</taxon>
        <taxon>Actinomycetota</taxon>
        <taxon>Actinomycetes</taxon>
        <taxon>Micrococcales</taxon>
        <taxon>Microbacteriaceae</taxon>
        <taxon>Glaciihabitans</taxon>
    </lineage>
</organism>
<evidence type="ECO:0000313" key="9">
    <source>
        <dbReference type="EMBL" id="PRY64993.1"/>
    </source>
</evidence>
<name>A0A2T0V490_9MICO</name>
<protein>
    <submittedName>
        <fullName evidence="9">Putative PurR-regulated permease PerM</fullName>
    </submittedName>
</protein>
<dbReference type="OrthoDB" id="9784366at2"/>
<proteinExistence type="inferred from homology"/>
<evidence type="ECO:0000256" key="6">
    <source>
        <dbReference type="ARBA" id="ARBA00022989"/>
    </source>
</evidence>
<keyword evidence="10" id="KW-1185">Reference proteome</keyword>
<accession>A0A2T0V490</accession>
<keyword evidence="3" id="KW-0813">Transport</keyword>
<evidence type="ECO:0000256" key="1">
    <source>
        <dbReference type="ARBA" id="ARBA00004651"/>
    </source>
</evidence>
<keyword evidence="6 8" id="KW-1133">Transmembrane helix</keyword>
<evidence type="ECO:0000256" key="2">
    <source>
        <dbReference type="ARBA" id="ARBA00009773"/>
    </source>
</evidence>
<dbReference type="AlphaFoldDB" id="A0A2T0V490"/>
<feature type="transmembrane region" description="Helical" evidence="8">
    <location>
        <begin position="260"/>
        <end position="280"/>
    </location>
</feature>
<evidence type="ECO:0000313" key="10">
    <source>
        <dbReference type="Proteomes" id="UP000237983"/>
    </source>
</evidence>
<evidence type="ECO:0000256" key="3">
    <source>
        <dbReference type="ARBA" id="ARBA00022448"/>
    </source>
</evidence>
<feature type="transmembrane region" description="Helical" evidence="8">
    <location>
        <begin position="287"/>
        <end position="309"/>
    </location>
</feature>
<keyword evidence="4" id="KW-1003">Cell membrane</keyword>
<keyword evidence="7 8" id="KW-0472">Membrane</keyword>
<evidence type="ECO:0000256" key="5">
    <source>
        <dbReference type="ARBA" id="ARBA00022692"/>
    </source>
</evidence>
<dbReference type="RefSeq" id="WP_106214789.1">
    <property type="nucleotide sequence ID" value="NZ_PVTL01000011.1"/>
</dbReference>
<feature type="transmembrane region" description="Helical" evidence="8">
    <location>
        <begin position="233"/>
        <end position="254"/>
    </location>
</feature>
<sequence>MMFGKKLDPPAVRDVRKREVESSIPLGIEIAGAWSWRILAVAGVAVVFGLLIIQLQLIVVPFMIAVLVAALLVPIVQLLVRHRWPKGLAVAVTMIVTLGVLSGLIVLIVTQIRSGYPDLQDRSVTAYQDFKTFLSDTWNIDNSEFNDYLEQAVAAVQTDSQALVSGAVSLGSTAGHVLTGSLLTLFATLFILIDGAGIWNWIVRIFPRKARAAVDGSGRAGWLTLTTFVKVQIFVAAIDATGIGLGAWILGLFFGGFPLIIPIAVAVFLGSFIPVVGAVVTGAIAIFVALIYLGPVPALIMLAIVLAVQQLEGHVLQPLVMGSAVKIHPLAVVFAVAAGSFIAGIPGALFAVPVVAVLNVMVTYVASGRWRGTVRPQIEDVATRA</sequence>
<comment type="similarity">
    <text evidence="2">Belongs to the autoinducer-2 exporter (AI-2E) (TC 2.A.86) family.</text>
</comment>
<comment type="caution">
    <text evidence="9">The sequence shown here is derived from an EMBL/GenBank/DDBJ whole genome shotgun (WGS) entry which is preliminary data.</text>
</comment>
<evidence type="ECO:0000256" key="4">
    <source>
        <dbReference type="ARBA" id="ARBA00022475"/>
    </source>
</evidence>
<feature type="transmembrane region" description="Helical" evidence="8">
    <location>
        <begin position="87"/>
        <end position="109"/>
    </location>
</feature>
<feature type="transmembrane region" description="Helical" evidence="8">
    <location>
        <begin position="34"/>
        <end position="53"/>
    </location>
</feature>
<reference evidence="9 10" key="1">
    <citation type="submission" date="2018-03" db="EMBL/GenBank/DDBJ databases">
        <title>Genomic Encyclopedia of Type Strains, Phase III (KMG-III): the genomes of soil and plant-associated and newly described type strains.</title>
        <authorList>
            <person name="Whitman W."/>
        </authorList>
    </citation>
    <scope>NUCLEOTIDE SEQUENCE [LARGE SCALE GENOMIC DNA]</scope>
    <source>
        <strain evidence="9 10">CGMCC 1.12484</strain>
    </source>
</reference>
<dbReference type="GO" id="GO:0005886">
    <property type="term" value="C:plasma membrane"/>
    <property type="evidence" value="ECO:0007669"/>
    <property type="project" value="UniProtKB-SubCell"/>
</dbReference>
<gene>
    <name evidence="9" type="ORF">B0I08_11110</name>
</gene>
<dbReference type="PANTHER" id="PTHR21716">
    <property type="entry name" value="TRANSMEMBRANE PROTEIN"/>
    <property type="match status" value="1"/>
</dbReference>
<dbReference type="PANTHER" id="PTHR21716:SF53">
    <property type="entry name" value="PERMEASE PERM-RELATED"/>
    <property type="match status" value="1"/>
</dbReference>
<dbReference type="InterPro" id="IPR002549">
    <property type="entry name" value="AI-2E-like"/>
</dbReference>
<dbReference type="Pfam" id="PF01594">
    <property type="entry name" value="AI-2E_transport"/>
    <property type="match status" value="1"/>
</dbReference>
<dbReference type="EMBL" id="PVTL01000011">
    <property type="protein sequence ID" value="PRY64993.1"/>
    <property type="molecule type" value="Genomic_DNA"/>
</dbReference>
<feature type="transmembrane region" description="Helical" evidence="8">
    <location>
        <begin position="182"/>
        <end position="202"/>
    </location>
</feature>
<feature type="transmembrane region" description="Helical" evidence="8">
    <location>
        <begin position="59"/>
        <end position="80"/>
    </location>
</feature>
<comment type="subcellular location">
    <subcellularLocation>
        <location evidence="1">Cell membrane</location>
        <topology evidence="1">Multi-pass membrane protein</topology>
    </subcellularLocation>
</comment>
<feature type="transmembrane region" description="Helical" evidence="8">
    <location>
        <begin position="329"/>
        <end position="362"/>
    </location>
</feature>
<evidence type="ECO:0000256" key="8">
    <source>
        <dbReference type="SAM" id="Phobius"/>
    </source>
</evidence>